<dbReference type="SUPFAM" id="SSF55785">
    <property type="entry name" value="PYP-like sensor domain (PAS domain)"/>
    <property type="match status" value="1"/>
</dbReference>
<gene>
    <name evidence="2" type="ORF">LPTSP3_g15710</name>
</gene>
<dbReference type="InterPro" id="IPR013655">
    <property type="entry name" value="PAS_fold_3"/>
</dbReference>
<evidence type="ECO:0000313" key="3">
    <source>
        <dbReference type="Proteomes" id="UP000245263"/>
    </source>
</evidence>
<proteinExistence type="predicted"/>
<dbReference type="CDD" id="cd00130">
    <property type="entry name" value="PAS"/>
    <property type="match status" value="1"/>
</dbReference>
<feature type="domain" description="PAC" evidence="1">
    <location>
        <begin position="25"/>
        <end position="77"/>
    </location>
</feature>
<dbReference type="InterPro" id="IPR000014">
    <property type="entry name" value="PAS"/>
</dbReference>
<keyword evidence="3" id="KW-1185">Reference proteome</keyword>
<dbReference type="EMBL" id="AP025028">
    <property type="protein sequence ID" value="BDA78641.1"/>
    <property type="molecule type" value="Genomic_DNA"/>
</dbReference>
<organism evidence="2 3">
    <name type="scientific">Leptospira kobayashii</name>
    <dbReference type="NCBI Taxonomy" id="1917830"/>
    <lineage>
        <taxon>Bacteria</taxon>
        <taxon>Pseudomonadati</taxon>
        <taxon>Spirochaetota</taxon>
        <taxon>Spirochaetia</taxon>
        <taxon>Leptospirales</taxon>
        <taxon>Leptospiraceae</taxon>
        <taxon>Leptospira</taxon>
    </lineage>
</organism>
<accession>A0ABM7UIQ7</accession>
<name>A0ABM7UIQ7_9LEPT</name>
<protein>
    <recommendedName>
        <fullName evidence="1">PAC domain-containing protein</fullName>
    </recommendedName>
</protein>
<sequence length="94" mass="10516">MDIVHPEDRKIAIQVFQLAPDDPEWIDPFRIIFSDGTTKWIRCRAFKIIGEDGNVSKIIGFAKDVTRKVCGKIENQSSSLQGTESFGSELCSAI</sequence>
<dbReference type="Pfam" id="PF08447">
    <property type="entry name" value="PAS_3"/>
    <property type="match status" value="1"/>
</dbReference>
<evidence type="ECO:0000259" key="1">
    <source>
        <dbReference type="PROSITE" id="PS50113"/>
    </source>
</evidence>
<evidence type="ECO:0000313" key="2">
    <source>
        <dbReference type="EMBL" id="BDA78641.1"/>
    </source>
</evidence>
<dbReference type="Proteomes" id="UP000245263">
    <property type="component" value="Chromosome 1"/>
</dbReference>
<dbReference type="PROSITE" id="PS50113">
    <property type="entry name" value="PAC"/>
    <property type="match status" value="1"/>
</dbReference>
<dbReference type="InterPro" id="IPR000700">
    <property type="entry name" value="PAS-assoc_C"/>
</dbReference>
<reference evidence="2 3" key="1">
    <citation type="submission" date="2021-08" db="EMBL/GenBank/DDBJ databases">
        <title>Complete genome sequence of Leptospira kobayashii strain E30.</title>
        <authorList>
            <person name="Nakao R."/>
            <person name="Nakamura S."/>
            <person name="Masuzawa T."/>
            <person name="Koizumi N."/>
        </authorList>
    </citation>
    <scope>NUCLEOTIDE SEQUENCE [LARGE SCALE GENOMIC DNA]</scope>
    <source>
        <strain evidence="2 3">E30</strain>
    </source>
</reference>
<dbReference type="InterPro" id="IPR035965">
    <property type="entry name" value="PAS-like_dom_sf"/>
</dbReference>
<dbReference type="Gene3D" id="3.30.450.20">
    <property type="entry name" value="PAS domain"/>
    <property type="match status" value="1"/>
</dbReference>